<comment type="caution">
    <text evidence="1">The sequence shown here is derived from an EMBL/GenBank/DDBJ whole genome shotgun (WGS) entry which is preliminary data.</text>
</comment>
<gene>
    <name evidence="1" type="ORF">Q4T40_07890</name>
</gene>
<dbReference type="RefSeq" id="WP_413779679.1">
    <property type="nucleotide sequence ID" value="NZ_JAUOZS010000001.1"/>
</dbReference>
<evidence type="ECO:0008006" key="3">
    <source>
        <dbReference type="Google" id="ProtNLM"/>
    </source>
</evidence>
<proteinExistence type="predicted"/>
<dbReference type="Proteomes" id="UP001254848">
    <property type="component" value="Unassembled WGS sequence"/>
</dbReference>
<evidence type="ECO:0000313" key="2">
    <source>
        <dbReference type="Proteomes" id="UP001254848"/>
    </source>
</evidence>
<name>A0ABU3NWF0_9FIRM</name>
<evidence type="ECO:0000313" key="1">
    <source>
        <dbReference type="EMBL" id="MDT8901155.1"/>
    </source>
</evidence>
<reference evidence="1 2" key="1">
    <citation type="submission" date="2023-07" db="EMBL/GenBank/DDBJ databases">
        <title>The novel representative of Negativicutes class, Anaeroselena agilis gen. nov. sp. nov.</title>
        <authorList>
            <person name="Prokofeva M.I."/>
            <person name="Elcheninov A.G."/>
            <person name="Klyukina A."/>
            <person name="Kublanov I.V."/>
            <person name="Frolov E.N."/>
            <person name="Podosokorskaya O.A."/>
        </authorList>
    </citation>
    <scope>NUCLEOTIDE SEQUENCE [LARGE SCALE GENOMIC DNA]</scope>
    <source>
        <strain evidence="1 2">4137-cl</strain>
    </source>
</reference>
<keyword evidence="2" id="KW-1185">Reference proteome</keyword>
<dbReference type="EMBL" id="JAUOZS010000001">
    <property type="protein sequence ID" value="MDT8901155.1"/>
    <property type="molecule type" value="Genomic_DNA"/>
</dbReference>
<accession>A0ABU3NWF0</accession>
<organism evidence="1 2">
    <name type="scientific">Anaeroselena agilis</name>
    <dbReference type="NCBI Taxonomy" id="3063788"/>
    <lineage>
        <taxon>Bacteria</taxon>
        <taxon>Bacillati</taxon>
        <taxon>Bacillota</taxon>
        <taxon>Negativicutes</taxon>
        <taxon>Acetonemataceae</taxon>
        <taxon>Anaeroselena</taxon>
    </lineage>
</organism>
<protein>
    <recommendedName>
        <fullName evidence="3">DUF1540 domain-containing protein</fullName>
    </recommendedName>
</protein>
<sequence>MPTVECKLTDCRRHGREICIAKRISIDGCGLVECYDPVPRSSIVHGPFLNDCRRRHGKWQQNRGNVLK</sequence>